<organism evidence="5 6">
    <name type="scientific">Kaistia soli DSM 19436</name>
    <dbReference type="NCBI Taxonomy" id="1122133"/>
    <lineage>
        <taxon>Bacteria</taxon>
        <taxon>Pseudomonadati</taxon>
        <taxon>Pseudomonadota</taxon>
        <taxon>Alphaproteobacteria</taxon>
        <taxon>Hyphomicrobiales</taxon>
        <taxon>Kaistiaceae</taxon>
        <taxon>Kaistia</taxon>
    </lineage>
</organism>
<accession>A0A1M5DDC7</accession>
<dbReference type="InterPro" id="IPR006059">
    <property type="entry name" value="SBP"/>
</dbReference>
<evidence type="ECO:0000313" key="6">
    <source>
        <dbReference type="Proteomes" id="UP000184485"/>
    </source>
</evidence>
<keyword evidence="5" id="KW-0762">Sugar transport</keyword>
<keyword evidence="4" id="KW-0732">Signal</keyword>
<dbReference type="STRING" id="1122133.SAMN02745157_2647"/>
<dbReference type="CDD" id="cd13585">
    <property type="entry name" value="PBP2_TMBP_like"/>
    <property type="match status" value="1"/>
</dbReference>
<protein>
    <submittedName>
        <fullName evidence="5">Multiple sugar transport system substrate-binding protein</fullName>
    </submittedName>
</protein>
<evidence type="ECO:0000256" key="1">
    <source>
        <dbReference type="ARBA" id="ARBA00004418"/>
    </source>
</evidence>
<dbReference type="Gene3D" id="3.40.190.10">
    <property type="entry name" value="Periplasmic binding protein-like II"/>
    <property type="match status" value="2"/>
</dbReference>
<evidence type="ECO:0000256" key="3">
    <source>
        <dbReference type="ARBA" id="ARBA00022764"/>
    </source>
</evidence>
<keyword evidence="6" id="KW-1185">Reference proteome</keyword>
<comment type="subcellular location">
    <subcellularLocation>
        <location evidence="1">Periplasm</location>
    </subcellularLocation>
</comment>
<dbReference type="PANTHER" id="PTHR43649:SF12">
    <property type="entry name" value="DIACETYLCHITOBIOSE BINDING PROTEIN DASA"/>
    <property type="match status" value="1"/>
</dbReference>
<name>A0A1M5DDC7_9HYPH</name>
<dbReference type="InterPro" id="IPR050490">
    <property type="entry name" value="Bact_solute-bd_prot1"/>
</dbReference>
<feature type="signal peptide" evidence="4">
    <location>
        <begin position="1"/>
        <end position="28"/>
    </location>
</feature>
<evidence type="ECO:0000313" key="5">
    <source>
        <dbReference type="EMBL" id="SHF64977.1"/>
    </source>
</evidence>
<keyword evidence="5" id="KW-0813">Transport</keyword>
<proteinExistence type="inferred from homology"/>
<dbReference type="Pfam" id="PF01547">
    <property type="entry name" value="SBP_bac_1"/>
    <property type="match status" value="1"/>
</dbReference>
<dbReference type="EMBL" id="FQUP01000002">
    <property type="protein sequence ID" value="SHF64977.1"/>
    <property type="molecule type" value="Genomic_DNA"/>
</dbReference>
<dbReference type="RefSeq" id="WP_073053362.1">
    <property type="nucleotide sequence ID" value="NZ_FQUP01000002.1"/>
</dbReference>
<dbReference type="PANTHER" id="PTHR43649">
    <property type="entry name" value="ARABINOSE-BINDING PROTEIN-RELATED"/>
    <property type="match status" value="1"/>
</dbReference>
<dbReference type="SUPFAM" id="SSF53850">
    <property type="entry name" value="Periplasmic binding protein-like II"/>
    <property type="match status" value="1"/>
</dbReference>
<gene>
    <name evidence="5" type="ORF">SAMN02745157_2647</name>
</gene>
<evidence type="ECO:0000256" key="4">
    <source>
        <dbReference type="SAM" id="SignalP"/>
    </source>
</evidence>
<evidence type="ECO:0000256" key="2">
    <source>
        <dbReference type="ARBA" id="ARBA00008520"/>
    </source>
</evidence>
<keyword evidence="3" id="KW-0574">Periplasm</keyword>
<dbReference type="Proteomes" id="UP000184485">
    <property type="component" value="Unassembled WGS sequence"/>
</dbReference>
<comment type="similarity">
    <text evidence="2">Belongs to the bacterial solute-binding protein 1 family.</text>
</comment>
<dbReference type="GO" id="GO:0042597">
    <property type="term" value="C:periplasmic space"/>
    <property type="evidence" value="ECO:0007669"/>
    <property type="project" value="UniProtKB-SubCell"/>
</dbReference>
<feature type="chain" id="PRO_5012657554" evidence="4">
    <location>
        <begin position="29"/>
        <end position="428"/>
    </location>
</feature>
<dbReference type="AlphaFoldDB" id="A0A1M5DDC7"/>
<sequence length="428" mass="46499">MRIKALLAATVLATSVMAAGLASTPALAETNVTFWQFSTRDADIAAWNEAIAAFEKANPDIKINMEIVPWSEQQQRLVSALSAGGLPDVSMLGNNVVAQFQAAGALAPLDDYIAAYDKETGTDFAAEVWPGDKGYYNLAGKWWASPVNVETRALYYRKDLFKAAGLDPDKPPQTWAEFAKDAKTLTRDGVYGAGLSMSLDYFTVQNFMSAYLGYGARMIGDDGKCGFDTPEFKAALDTYVSVYKEKATHPDAPTMNGDTFRKGFRDGKFAMILSDPGLYKDLQNDKAPFLNDVGIAFVPAGEKNRSGFLGGWPLVLWDASENKEAAAKWILFATHGEALKNLATKGGFIPGSVSLAKNAPWTEFPYPLFVEQLKDAKPYQYPGEAIPQMGQLEVDTIQKAVQAVALGQQTTDQATAQLCTTINEVLAR</sequence>
<reference evidence="5 6" key="1">
    <citation type="submission" date="2016-11" db="EMBL/GenBank/DDBJ databases">
        <authorList>
            <person name="Jaros S."/>
            <person name="Januszkiewicz K."/>
            <person name="Wedrychowicz H."/>
        </authorList>
    </citation>
    <scope>NUCLEOTIDE SEQUENCE [LARGE SCALE GENOMIC DNA]</scope>
    <source>
        <strain evidence="5 6">DSM 19436</strain>
    </source>
</reference>